<dbReference type="Gene3D" id="1.20.1250.20">
    <property type="entry name" value="MFS general substrate transporter like domains"/>
    <property type="match status" value="1"/>
</dbReference>
<dbReference type="SUPFAM" id="SSF103473">
    <property type="entry name" value="MFS general substrate transporter"/>
    <property type="match status" value="1"/>
</dbReference>
<dbReference type="PANTHER" id="PTHR23504:SF15">
    <property type="entry name" value="MAJOR FACILITATOR SUPERFAMILY (MFS) PROFILE DOMAIN-CONTAINING PROTEIN"/>
    <property type="match status" value="1"/>
</dbReference>
<feature type="transmembrane region" description="Helical" evidence="7">
    <location>
        <begin position="203"/>
        <end position="227"/>
    </location>
</feature>
<evidence type="ECO:0000259" key="8">
    <source>
        <dbReference type="PROSITE" id="PS50850"/>
    </source>
</evidence>
<name>J0WVT2_AURST</name>
<dbReference type="GO" id="GO:0022857">
    <property type="term" value="F:transmembrane transporter activity"/>
    <property type="evidence" value="ECO:0007669"/>
    <property type="project" value="InterPro"/>
</dbReference>
<keyword evidence="10" id="KW-1185">Reference proteome</keyword>
<evidence type="ECO:0000256" key="3">
    <source>
        <dbReference type="ARBA" id="ARBA00022692"/>
    </source>
</evidence>
<dbReference type="InterPro" id="IPR011701">
    <property type="entry name" value="MFS"/>
</dbReference>
<dbReference type="Proteomes" id="UP000006514">
    <property type="component" value="Unassembled WGS sequence"/>
</dbReference>
<dbReference type="GO" id="GO:0016020">
    <property type="term" value="C:membrane"/>
    <property type="evidence" value="ECO:0007669"/>
    <property type="project" value="UniProtKB-SubCell"/>
</dbReference>
<evidence type="ECO:0000256" key="5">
    <source>
        <dbReference type="ARBA" id="ARBA00023136"/>
    </source>
</evidence>
<dbReference type="CDD" id="cd17330">
    <property type="entry name" value="MFS_SLC46_TetA_like"/>
    <property type="match status" value="1"/>
</dbReference>
<evidence type="ECO:0000313" key="9">
    <source>
        <dbReference type="EMBL" id="EJD37350.1"/>
    </source>
</evidence>
<feature type="domain" description="Major facilitator superfamily (MFS) profile" evidence="8">
    <location>
        <begin position="23"/>
        <end position="514"/>
    </location>
</feature>
<keyword evidence="4 7" id="KW-1133">Transmembrane helix</keyword>
<evidence type="ECO:0000256" key="6">
    <source>
        <dbReference type="SAM" id="MobiDB-lite"/>
    </source>
</evidence>
<proteinExistence type="predicted"/>
<dbReference type="InterPro" id="IPR020846">
    <property type="entry name" value="MFS_dom"/>
</dbReference>
<sequence>MAASSSLSPPPSPSYATPLPWGQLSVLFLAQLAEPITSTVIYPFIAQLVLELGLVSSPAQTGYYAGVVESIFFATEAVCVLHWGRLSDAVGRRPVLMGGLSGLAASMLAFGLAAKPGTDGVRRFIGVVLARALAGALNGNVGVSKSAMAELTDETNMARAFAFMPIVWSLGSSIGPFIGGGLAHPYERFPGTVFGRLAFFRDWPYFLPCATAAAFSVLVCIATAVWFRETAAPVDDEHPYADDPELLAGPGTEETPLLRPPPSPTSPAHSRARSLRDIVTPRLKATVTAYALLALTDIGYLALQPLFMSSPVSAGGLGLEPSVIGWWMGSAGAINLPVQALLFPRLHARLGEKRVFLLGACAFCLLWPLWAATWASAAALGPAWRAQPGAGTVWALLAASFVAYMGTQFCFAAIFIFVSHAAPRAQLGAANGLAQTATSAMRAVGPAALTSLWAWSAGHLQAPTTLYSALGSSAPAFVSTPRWRAGEVGIPLSACTVYAVLGALSVALVWSSTKLIEGRPESVYSGYGSQRQSRVTLASTSSGDCLE</sequence>
<keyword evidence="5 7" id="KW-0472">Membrane</keyword>
<keyword evidence="2" id="KW-0813">Transport</keyword>
<dbReference type="EMBL" id="JH687843">
    <property type="protein sequence ID" value="EJD37350.1"/>
    <property type="molecule type" value="Genomic_DNA"/>
</dbReference>
<feature type="transmembrane region" description="Helical" evidence="7">
    <location>
        <begin position="488"/>
        <end position="510"/>
    </location>
</feature>
<feature type="transmembrane region" description="Helical" evidence="7">
    <location>
        <begin position="62"/>
        <end position="83"/>
    </location>
</feature>
<evidence type="ECO:0000256" key="7">
    <source>
        <dbReference type="SAM" id="Phobius"/>
    </source>
</evidence>
<reference evidence="10" key="1">
    <citation type="journal article" date="2012" name="Science">
        <title>The Paleozoic origin of enzymatic lignin decomposition reconstructed from 31 fungal genomes.</title>
        <authorList>
            <person name="Floudas D."/>
            <person name="Binder M."/>
            <person name="Riley R."/>
            <person name="Barry K."/>
            <person name="Blanchette R.A."/>
            <person name="Henrissat B."/>
            <person name="Martinez A.T."/>
            <person name="Otillar R."/>
            <person name="Spatafora J.W."/>
            <person name="Yadav J.S."/>
            <person name="Aerts A."/>
            <person name="Benoit I."/>
            <person name="Boyd A."/>
            <person name="Carlson A."/>
            <person name="Copeland A."/>
            <person name="Coutinho P.M."/>
            <person name="de Vries R.P."/>
            <person name="Ferreira P."/>
            <person name="Findley K."/>
            <person name="Foster B."/>
            <person name="Gaskell J."/>
            <person name="Glotzer D."/>
            <person name="Gorecki P."/>
            <person name="Heitman J."/>
            <person name="Hesse C."/>
            <person name="Hori C."/>
            <person name="Igarashi K."/>
            <person name="Jurgens J.A."/>
            <person name="Kallen N."/>
            <person name="Kersten P."/>
            <person name="Kohler A."/>
            <person name="Kuees U."/>
            <person name="Kumar T.K.A."/>
            <person name="Kuo A."/>
            <person name="LaButti K."/>
            <person name="Larrondo L.F."/>
            <person name="Lindquist E."/>
            <person name="Ling A."/>
            <person name="Lombard V."/>
            <person name="Lucas S."/>
            <person name="Lundell T."/>
            <person name="Martin R."/>
            <person name="McLaughlin D.J."/>
            <person name="Morgenstern I."/>
            <person name="Morin E."/>
            <person name="Murat C."/>
            <person name="Nagy L.G."/>
            <person name="Nolan M."/>
            <person name="Ohm R.A."/>
            <person name="Patyshakuliyeva A."/>
            <person name="Rokas A."/>
            <person name="Ruiz-Duenas F.J."/>
            <person name="Sabat G."/>
            <person name="Salamov A."/>
            <person name="Samejima M."/>
            <person name="Schmutz J."/>
            <person name="Slot J.C."/>
            <person name="St John F."/>
            <person name="Stenlid J."/>
            <person name="Sun H."/>
            <person name="Sun S."/>
            <person name="Syed K."/>
            <person name="Tsang A."/>
            <person name="Wiebenga A."/>
            <person name="Young D."/>
            <person name="Pisabarro A."/>
            <person name="Eastwood D.C."/>
            <person name="Martin F."/>
            <person name="Cullen D."/>
            <person name="Grigoriev I.V."/>
            <person name="Hibbett D.S."/>
        </authorList>
    </citation>
    <scope>NUCLEOTIDE SEQUENCE [LARGE SCALE GENOMIC DNA]</scope>
    <source>
        <strain evidence="10">TFB10046</strain>
    </source>
</reference>
<feature type="region of interest" description="Disordered" evidence="6">
    <location>
        <begin position="251"/>
        <end position="273"/>
    </location>
</feature>
<evidence type="ECO:0000313" key="10">
    <source>
        <dbReference type="Proteomes" id="UP000006514"/>
    </source>
</evidence>
<evidence type="ECO:0000256" key="4">
    <source>
        <dbReference type="ARBA" id="ARBA00022989"/>
    </source>
</evidence>
<protein>
    <submittedName>
        <fullName evidence="9">MFS general substrate transporter</fullName>
    </submittedName>
</protein>
<organism evidence="9 10">
    <name type="scientific">Auricularia subglabra (strain TFB-10046 / SS5)</name>
    <name type="common">White-rot fungus</name>
    <name type="synonym">Auricularia delicata (strain TFB10046)</name>
    <dbReference type="NCBI Taxonomy" id="717982"/>
    <lineage>
        <taxon>Eukaryota</taxon>
        <taxon>Fungi</taxon>
        <taxon>Dikarya</taxon>
        <taxon>Basidiomycota</taxon>
        <taxon>Agaricomycotina</taxon>
        <taxon>Agaricomycetes</taxon>
        <taxon>Auriculariales</taxon>
        <taxon>Auriculariaceae</taxon>
        <taxon>Auricularia</taxon>
    </lineage>
</organism>
<feature type="transmembrane region" description="Helical" evidence="7">
    <location>
        <begin position="120"/>
        <end position="139"/>
    </location>
</feature>
<comment type="subcellular location">
    <subcellularLocation>
        <location evidence="1">Membrane</location>
        <topology evidence="1">Multi-pass membrane protein</topology>
    </subcellularLocation>
</comment>
<evidence type="ECO:0000256" key="1">
    <source>
        <dbReference type="ARBA" id="ARBA00004141"/>
    </source>
</evidence>
<dbReference type="KEGG" id="adl:AURDEDRAFT_116823"/>
<dbReference type="AlphaFoldDB" id="J0WVT2"/>
<gene>
    <name evidence="9" type="ORF">AURDEDRAFT_116823</name>
</gene>
<dbReference type="eggNOG" id="KOG2615">
    <property type="taxonomic scope" value="Eukaryota"/>
</dbReference>
<feature type="transmembrane region" description="Helical" evidence="7">
    <location>
        <begin position="160"/>
        <end position="183"/>
    </location>
</feature>
<feature type="transmembrane region" description="Helical" evidence="7">
    <location>
        <begin position="283"/>
        <end position="303"/>
    </location>
</feature>
<dbReference type="PANTHER" id="PTHR23504">
    <property type="entry name" value="MAJOR FACILITATOR SUPERFAMILY DOMAIN-CONTAINING PROTEIN 10"/>
    <property type="match status" value="1"/>
</dbReference>
<dbReference type="InParanoid" id="J0WVT2"/>
<accession>J0WVT2</accession>
<feature type="transmembrane region" description="Helical" evidence="7">
    <location>
        <begin position="355"/>
        <end position="373"/>
    </location>
</feature>
<dbReference type="OMA" id="PQIMLLI"/>
<dbReference type="OrthoDB" id="419616at2759"/>
<feature type="transmembrane region" description="Helical" evidence="7">
    <location>
        <begin position="393"/>
        <end position="418"/>
    </location>
</feature>
<feature type="transmembrane region" description="Helical" evidence="7">
    <location>
        <begin position="95"/>
        <end position="114"/>
    </location>
</feature>
<evidence type="ECO:0000256" key="2">
    <source>
        <dbReference type="ARBA" id="ARBA00022448"/>
    </source>
</evidence>
<dbReference type="PROSITE" id="PS50850">
    <property type="entry name" value="MFS"/>
    <property type="match status" value="1"/>
</dbReference>
<feature type="transmembrane region" description="Helical" evidence="7">
    <location>
        <begin position="323"/>
        <end position="343"/>
    </location>
</feature>
<dbReference type="InterPro" id="IPR036259">
    <property type="entry name" value="MFS_trans_sf"/>
</dbReference>
<dbReference type="Pfam" id="PF07690">
    <property type="entry name" value="MFS_1"/>
    <property type="match status" value="1"/>
</dbReference>
<keyword evidence="3 7" id="KW-0812">Transmembrane</keyword>